<dbReference type="Pfam" id="PF11307">
    <property type="entry name" value="DUF3109"/>
    <property type="match status" value="1"/>
</dbReference>
<dbReference type="EMBL" id="MKVH01000015">
    <property type="protein sequence ID" value="OJX58737.1"/>
    <property type="molecule type" value="Genomic_DNA"/>
</dbReference>
<dbReference type="InterPro" id="IPR021458">
    <property type="entry name" value="Rv0495c"/>
</dbReference>
<protein>
    <recommendedName>
        <fullName evidence="4">DUF3109 domain-containing protein</fullName>
    </recommendedName>
</protein>
<evidence type="ECO:0000313" key="2">
    <source>
        <dbReference type="EMBL" id="OJX58737.1"/>
    </source>
</evidence>
<evidence type="ECO:0000256" key="1">
    <source>
        <dbReference type="ARBA" id="ARBA00093770"/>
    </source>
</evidence>
<comment type="similarity">
    <text evidence="1">Belongs to the Rv0495c family.</text>
</comment>
<evidence type="ECO:0000313" key="3">
    <source>
        <dbReference type="Proteomes" id="UP000184233"/>
    </source>
</evidence>
<organism evidence="2 3">
    <name type="scientific">Candidatus Kapaibacterium thiocyanatum</name>
    <dbReference type="NCBI Taxonomy" id="1895771"/>
    <lineage>
        <taxon>Bacteria</taxon>
        <taxon>Pseudomonadati</taxon>
        <taxon>Candidatus Kapaibacteriota</taxon>
        <taxon>Candidatus Kapaibacteriia</taxon>
        <taxon>Candidatus Kapaibacteriales</taxon>
        <taxon>Candidatus Kapaibacteriaceae</taxon>
        <taxon>Candidatus Kapaibacterium</taxon>
    </lineage>
</organism>
<sequence length="189" mass="20921">MILLDHLLIDEAILHSSFACDLKQCKGACCTLPGGAGAPVADGEVDDMYAVIDQALPYLSERSRAILKERGPIEGHAGSYATVCIDDKDCVFVYHEDGVAKCAIERAWLNKETSFRKPLSCHLFPIRVANFGGPYLHYEQFDECQPGRDLGERIGLPLIVALKDALVRAYGEELYERLLTMARDEEDTA</sequence>
<dbReference type="STRING" id="1895771.BGO89_05365"/>
<accession>A0A1M3L1E7</accession>
<reference evidence="2 3" key="1">
    <citation type="submission" date="2016-09" db="EMBL/GenBank/DDBJ databases">
        <title>Genome-resolved meta-omics ties microbial dynamics to process performance in biotechnology for thiocyanate degradation.</title>
        <authorList>
            <person name="Kantor R.S."/>
            <person name="Huddy R.J."/>
            <person name="Iyer R."/>
            <person name="Thomas B.C."/>
            <person name="Brown C.T."/>
            <person name="Anantharaman K."/>
            <person name="Tringe S."/>
            <person name="Hettich R.L."/>
            <person name="Harrison S.T."/>
            <person name="Banfield J.F."/>
        </authorList>
    </citation>
    <scope>NUCLEOTIDE SEQUENCE [LARGE SCALE GENOMIC DNA]</scope>
    <source>
        <strain evidence="2">59-99</strain>
    </source>
</reference>
<dbReference type="AlphaFoldDB" id="A0A1M3L1E7"/>
<proteinExistence type="inferred from homology"/>
<name>A0A1M3L1E7_9BACT</name>
<gene>
    <name evidence="2" type="ORF">BGO89_05365</name>
</gene>
<evidence type="ECO:0008006" key="4">
    <source>
        <dbReference type="Google" id="ProtNLM"/>
    </source>
</evidence>
<comment type="caution">
    <text evidence="2">The sequence shown here is derived from an EMBL/GenBank/DDBJ whole genome shotgun (WGS) entry which is preliminary data.</text>
</comment>
<dbReference type="Proteomes" id="UP000184233">
    <property type="component" value="Unassembled WGS sequence"/>
</dbReference>